<dbReference type="Pfam" id="PF07534">
    <property type="entry name" value="TLD"/>
    <property type="match status" value="1"/>
</dbReference>
<name>A0A1Y1XGJ7_9FUNG</name>
<dbReference type="Proteomes" id="UP000193944">
    <property type="component" value="Unassembled WGS sequence"/>
</dbReference>
<sequence>MSIENSYLIINEEETKLNYLNVVYNITIRYEEEADNYLISIEARKDDEIVNYTYETVMNHEDLERLHTDSSLLRLYDTTEKIYYFILDAIKEEKLSIKKITKSNLILIITSKFLGFSEPHTMEIILKKKECDIHDTVKLLCNKINKLTKENKLLKFKLKHKIFKDENEINFIKDRLCQVKGYNNNKRVNLKLRFRLSENGSRIIDFHNICDDIPNNLVLIKTTEGERFGGFTTLAWTSCNANKKDDNVFCFSLTNCKIYNIIKGYDAIGDFSDCGPTFLNNMFYIGSRYNSLTYGNCSKTTRSNYLGERTTYEINNNKQFFIVIEFEFYEVIYE</sequence>
<protein>
    <recommendedName>
        <fullName evidence="1">TLDc domain-containing protein</fullName>
    </recommendedName>
</protein>
<feature type="domain" description="TLDc" evidence="1">
    <location>
        <begin position="185"/>
        <end position="327"/>
    </location>
</feature>
<dbReference type="AlphaFoldDB" id="A0A1Y1XGJ7"/>
<dbReference type="InterPro" id="IPR006571">
    <property type="entry name" value="TLDc_dom"/>
</dbReference>
<reference evidence="2 3" key="1">
    <citation type="submission" date="2016-08" db="EMBL/GenBank/DDBJ databases">
        <title>A Parts List for Fungal Cellulosomes Revealed by Comparative Genomics.</title>
        <authorList>
            <consortium name="DOE Joint Genome Institute"/>
            <person name="Haitjema C.H."/>
            <person name="Gilmore S.P."/>
            <person name="Henske J.K."/>
            <person name="Solomon K.V."/>
            <person name="De Groot R."/>
            <person name="Kuo A."/>
            <person name="Mondo S.J."/>
            <person name="Salamov A.A."/>
            <person name="Labutti K."/>
            <person name="Zhao Z."/>
            <person name="Chiniquy J."/>
            <person name="Barry K."/>
            <person name="Brewer H.M."/>
            <person name="Purvine S.O."/>
            <person name="Wright A.T."/>
            <person name="Boxma B."/>
            <person name="Van Alen T."/>
            <person name="Hackstein J.H."/>
            <person name="Baker S.E."/>
            <person name="Grigoriev I.V."/>
            <person name="O'Malley M.A."/>
        </authorList>
    </citation>
    <scope>NUCLEOTIDE SEQUENCE [LARGE SCALE GENOMIC DNA]</scope>
    <source>
        <strain evidence="2 3">S4</strain>
    </source>
</reference>
<proteinExistence type="predicted"/>
<comment type="caution">
    <text evidence="2">The sequence shown here is derived from an EMBL/GenBank/DDBJ whole genome shotgun (WGS) entry which is preliminary data.</text>
</comment>
<evidence type="ECO:0000313" key="2">
    <source>
        <dbReference type="EMBL" id="ORX84875.1"/>
    </source>
</evidence>
<accession>A0A1Y1XGJ7</accession>
<reference evidence="2 3" key="2">
    <citation type="submission" date="2016-08" db="EMBL/GenBank/DDBJ databases">
        <title>Pervasive Adenine N6-methylation of Active Genes in Fungi.</title>
        <authorList>
            <consortium name="DOE Joint Genome Institute"/>
            <person name="Mondo S.J."/>
            <person name="Dannebaum R.O."/>
            <person name="Kuo R.C."/>
            <person name="Labutti K."/>
            <person name="Haridas S."/>
            <person name="Kuo A."/>
            <person name="Salamov A."/>
            <person name="Ahrendt S.R."/>
            <person name="Lipzen A."/>
            <person name="Sullivan W."/>
            <person name="Andreopoulos W.B."/>
            <person name="Clum A."/>
            <person name="Lindquist E."/>
            <person name="Daum C."/>
            <person name="Ramamoorthy G.K."/>
            <person name="Gryganskyi A."/>
            <person name="Culley D."/>
            <person name="Magnuson J.K."/>
            <person name="James T.Y."/>
            <person name="O'Malley M.A."/>
            <person name="Stajich J.E."/>
            <person name="Spatafora J.W."/>
            <person name="Visel A."/>
            <person name="Grigoriev I.V."/>
        </authorList>
    </citation>
    <scope>NUCLEOTIDE SEQUENCE [LARGE SCALE GENOMIC DNA]</scope>
    <source>
        <strain evidence="2 3">S4</strain>
    </source>
</reference>
<evidence type="ECO:0000313" key="3">
    <source>
        <dbReference type="Proteomes" id="UP000193944"/>
    </source>
</evidence>
<keyword evidence="3" id="KW-1185">Reference proteome</keyword>
<evidence type="ECO:0000259" key="1">
    <source>
        <dbReference type="Pfam" id="PF07534"/>
    </source>
</evidence>
<organism evidence="2 3">
    <name type="scientific">Anaeromyces robustus</name>
    <dbReference type="NCBI Taxonomy" id="1754192"/>
    <lineage>
        <taxon>Eukaryota</taxon>
        <taxon>Fungi</taxon>
        <taxon>Fungi incertae sedis</taxon>
        <taxon>Chytridiomycota</taxon>
        <taxon>Chytridiomycota incertae sedis</taxon>
        <taxon>Neocallimastigomycetes</taxon>
        <taxon>Neocallimastigales</taxon>
        <taxon>Neocallimastigaceae</taxon>
        <taxon>Anaeromyces</taxon>
    </lineage>
</organism>
<dbReference type="STRING" id="1754192.A0A1Y1XGJ7"/>
<dbReference type="EMBL" id="MCFG01000044">
    <property type="protein sequence ID" value="ORX84875.1"/>
    <property type="molecule type" value="Genomic_DNA"/>
</dbReference>
<gene>
    <name evidence="2" type="ORF">BCR32DRAFT_242215</name>
</gene>
<dbReference type="OrthoDB" id="298084at2759"/>